<evidence type="ECO:0000256" key="4">
    <source>
        <dbReference type="ARBA" id="ARBA00038058"/>
    </source>
</evidence>
<dbReference type="InterPro" id="IPR027417">
    <property type="entry name" value="P-loop_NTPase"/>
</dbReference>
<sequence>MPTSRLPFAVSKNETFYEGLNNWIGDVFYDILPEKGFELRDEQIFMAFQLERAFREKSVMFAEAGVGTGKTLVYLLYAISYARYTGKPAVIACADETLIEQLVKNEGDIAKLRKHLDLTIDVRLGKSQDQYLCLKKLDQTIQRTGDDLYLDLFESLPGFVHEKAGMQSFYHYGDRKEYPNLTDEEWSHVNYDSFQDCLSCDQRHRCGLTLSREHYRKATDLIVCSHDFYMEHIWTYDSRKREGQLPLLPEHSSVVFDEGHLLEYAAQKALTYRVKSSTLAILLERLLQNDIREEFAHLVEDTLVINEEFFDSLLEASEEVKGSHRSRIVMNDTLRKQGIELHRMLAEIGEALVFEGEMYTIDSYELKIVEEYLDSMEFSISLFNKQKGAIHWIENGEQDFSLIIMPRTVEEVLREKVFSQKKPYIFSSATLSNHGSFDFIAGSLGIKDYLSLNVESPFDYEENMKISLLDVSASVSLNEVKCAETLKRIEQSGGRALILFNTKDELDVFKRYASAHKADYRFLFEGDQEISKLVSEFQNNETSVLCAVHLWEGLDIPGASLSNVIIWSLPFPPNDPVFESKRSSSADPFADVDMPYMMLRLKQGIGRLIRTSTDSGEISIYLSTKQDLNVLEEVKSILPVTAEER</sequence>
<reference evidence="6 7" key="1">
    <citation type="journal article" date="2005" name="Int. J. Syst. Evol. Microbiol.">
        <title>Bacillus cibi sp. nov., isolated from jeotgal, a traditional Korean fermented seafood.</title>
        <authorList>
            <person name="Yoon J.H."/>
            <person name="Lee C.H."/>
            <person name="Oh T.K."/>
        </authorList>
    </citation>
    <scope>NUCLEOTIDE SEQUENCE [LARGE SCALE GENOMIC DNA]</scope>
    <source>
        <strain evidence="6 7">DSM 16189</strain>
    </source>
</reference>
<dbReference type="InterPro" id="IPR006555">
    <property type="entry name" value="ATP-dep_Helicase_C"/>
</dbReference>
<organism evidence="6 7">
    <name type="scientific">Metabacillus indicus</name>
    <name type="common">Bacillus indicus</name>
    <dbReference type="NCBI Taxonomy" id="246786"/>
    <lineage>
        <taxon>Bacteria</taxon>
        <taxon>Bacillati</taxon>
        <taxon>Bacillota</taxon>
        <taxon>Bacilli</taxon>
        <taxon>Bacillales</taxon>
        <taxon>Bacillaceae</taxon>
        <taxon>Metabacillus</taxon>
    </lineage>
</organism>
<dbReference type="GO" id="GO:0006139">
    <property type="term" value="P:nucleobase-containing compound metabolic process"/>
    <property type="evidence" value="ECO:0007669"/>
    <property type="project" value="InterPro"/>
</dbReference>
<keyword evidence="6" id="KW-0347">Helicase</keyword>
<evidence type="ECO:0000256" key="2">
    <source>
        <dbReference type="ARBA" id="ARBA00022801"/>
    </source>
</evidence>
<keyword evidence="7" id="KW-1185">Reference proteome</keyword>
<proteinExistence type="inferred from homology"/>
<evidence type="ECO:0000313" key="7">
    <source>
        <dbReference type="Proteomes" id="UP000028549"/>
    </source>
</evidence>
<dbReference type="GO" id="GO:0003676">
    <property type="term" value="F:nucleic acid binding"/>
    <property type="evidence" value="ECO:0007669"/>
    <property type="project" value="InterPro"/>
</dbReference>
<dbReference type="SMART" id="SM00491">
    <property type="entry name" value="HELICc2"/>
    <property type="match status" value="1"/>
</dbReference>
<dbReference type="PROSITE" id="PS51193">
    <property type="entry name" value="HELICASE_ATP_BIND_2"/>
    <property type="match status" value="1"/>
</dbReference>
<evidence type="ECO:0000259" key="5">
    <source>
        <dbReference type="PROSITE" id="PS51193"/>
    </source>
</evidence>
<dbReference type="EMBL" id="JNVC02000004">
    <property type="protein sequence ID" value="KEZ52988.1"/>
    <property type="molecule type" value="Genomic_DNA"/>
</dbReference>
<evidence type="ECO:0000256" key="1">
    <source>
        <dbReference type="ARBA" id="ARBA00022741"/>
    </source>
</evidence>
<dbReference type="GO" id="GO:0016818">
    <property type="term" value="F:hydrolase activity, acting on acid anhydrides, in phosphorus-containing anhydrides"/>
    <property type="evidence" value="ECO:0007669"/>
    <property type="project" value="InterPro"/>
</dbReference>
<feature type="domain" description="Helicase ATP-binding" evidence="5">
    <location>
        <begin position="29"/>
        <end position="303"/>
    </location>
</feature>
<dbReference type="InterPro" id="IPR045028">
    <property type="entry name" value="DinG/Rad3-like"/>
</dbReference>
<dbReference type="PANTHER" id="PTHR11472">
    <property type="entry name" value="DNA REPAIR DEAD HELICASE RAD3/XP-D SUBFAMILY MEMBER"/>
    <property type="match status" value="1"/>
</dbReference>
<evidence type="ECO:0000313" key="6">
    <source>
        <dbReference type="EMBL" id="KEZ52988.1"/>
    </source>
</evidence>
<keyword evidence="1" id="KW-0547">Nucleotide-binding</keyword>
<dbReference type="STRING" id="246786.GS18_0209215"/>
<evidence type="ECO:0000256" key="3">
    <source>
        <dbReference type="ARBA" id="ARBA00022840"/>
    </source>
</evidence>
<dbReference type="Gene3D" id="3.40.50.300">
    <property type="entry name" value="P-loop containing nucleotide triphosphate hydrolases"/>
    <property type="match status" value="2"/>
</dbReference>
<dbReference type="RefSeq" id="WP_029280363.1">
    <property type="nucleotide sequence ID" value="NZ_JNVC02000004.1"/>
</dbReference>
<dbReference type="Proteomes" id="UP000028549">
    <property type="component" value="Unassembled WGS sequence"/>
</dbReference>
<gene>
    <name evidence="6" type="ORF">GS18_0209215</name>
</gene>
<name>A0A084H076_METID</name>
<dbReference type="Pfam" id="PF13307">
    <property type="entry name" value="Helicase_C_2"/>
    <property type="match status" value="1"/>
</dbReference>
<dbReference type="GO" id="GO:0003678">
    <property type="term" value="F:DNA helicase activity"/>
    <property type="evidence" value="ECO:0007669"/>
    <property type="project" value="TreeGrafter"/>
</dbReference>
<protein>
    <submittedName>
        <fullName evidence="6">ATP-dependent helicase</fullName>
    </submittedName>
</protein>
<dbReference type="AlphaFoldDB" id="A0A084H076"/>
<dbReference type="InterPro" id="IPR014013">
    <property type="entry name" value="Helic_SF1/SF2_ATP-bd_DinG/Rad3"/>
</dbReference>
<accession>A0A084H076</accession>
<comment type="caution">
    <text evidence="6">The sequence shown here is derived from an EMBL/GenBank/DDBJ whole genome shotgun (WGS) entry which is preliminary data.</text>
</comment>
<comment type="similarity">
    <text evidence="4">Belongs to the helicase family. DinG subfamily.</text>
</comment>
<dbReference type="GO" id="GO:0005524">
    <property type="term" value="F:ATP binding"/>
    <property type="evidence" value="ECO:0007669"/>
    <property type="project" value="UniProtKB-KW"/>
</dbReference>
<keyword evidence="3" id="KW-0067">ATP-binding</keyword>
<dbReference type="SUPFAM" id="SSF52540">
    <property type="entry name" value="P-loop containing nucleoside triphosphate hydrolases"/>
    <property type="match status" value="1"/>
</dbReference>
<dbReference type="OrthoDB" id="9803913at2"/>
<dbReference type="PANTHER" id="PTHR11472:SF57">
    <property type="entry name" value="ATP-DEPENDENT HELICASE YPVA-RELATED"/>
    <property type="match status" value="1"/>
</dbReference>
<keyword evidence="2" id="KW-0378">Hydrolase</keyword>